<dbReference type="AlphaFoldDB" id="A0AAN9TNS6"/>
<protein>
    <submittedName>
        <fullName evidence="2">Uncharacterized protein</fullName>
    </submittedName>
</protein>
<feature type="compositionally biased region" description="Polar residues" evidence="1">
    <location>
        <begin position="185"/>
        <end position="215"/>
    </location>
</feature>
<evidence type="ECO:0000313" key="3">
    <source>
        <dbReference type="Proteomes" id="UP001367676"/>
    </source>
</evidence>
<feature type="region of interest" description="Disordered" evidence="1">
    <location>
        <begin position="106"/>
        <end position="217"/>
    </location>
</feature>
<dbReference type="Proteomes" id="UP001367676">
    <property type="component" value="Unassembled WGS sequence"/>
</dbReference>
<keyword evidence="3" id="KW-1185">Reference proteome</keyword>
<dbReference type="GO" id="GO:0003676">
    <property type="term" value="F:nucleic acid binding"/>
    <property type="evidence" value="ECO:0007669"/>
    <property type="project" value="InterPro"/>
</dbReference>
<feature type="region of interest" description="Disordered" evidence="1">
    <location>
        <begin position="243"/>
        <end position="266"/>
    </location>
</feature>
<feature type="compositionally biased region" description="Low complexity" evidence="1">
    <location>
        <begin position="127"/>
        <end position="139"/>
    </location>
</feature>
<sequence>MIMTFKEVLSQILLCDRYLSDLEQCISLIHRELTTANMLDVAGPIEEISFAKNGKACFIVYEHPDAVVTAKDIFRDVKLNGRPLRMFDQDEIAKVHSLQEEQIEQNRNYKYENDPSQNYQRKSYEGSYYPQDSQSYSSYNRNVPDYRRSERYSDLNRHNPAYNNATPSYQPRMENDQSRDWRANSVHNPSMTYYSHNNSTQSRPDLLPSTSSQSSKKLRFDNDSTIHDLMNCSHSLIDNLMNPYDMPVSRSSHDEQNRSSNRSYQQNRHEYDDNFSENFIQNQWTSDYHPYSHNFRSENDHRAMRSTPEQFNPVEAFSDSVYQGDTRQNQQNKYRNDHSGHYRDQPYRKHKSDHKARNQPYPVERDRRHREQPKYRSRRY</sequence>
<organism evidence="2 3">
    <name type="scientific">Parthenolecanium corni</name>
    <dbReference type="NCBI Taxonomy" id="536013"/>
    <lineage>
        <taxon>Eukaryota</taxon>
        <taxon>Metazoa</taxon>
        <taxon>Ecdysozoa</taxon>
        <taxon>Arthropoda</taxon>
        <taxon>Hexapoda</taxon>
        <taxon>Insecta</taxon>
        <taxon>Pterygota</taxon>
        <taxon>Neoptera</taxon>
        <taxon>Paraneoptera</taxon>
        <taxon>Hemiptera</taxon>
        <taxon>Sternorrhyncha</taxon>
        <taxon>Coccoidea</taxon>
        <taxon>Coccidae</taxon>
        <taxon>Parthenolecanium</taxon>
    </lineage>
</organism>
<feature type="compositionally biased region" description="Basic and acidic residues" evidence="1">
    <location>
        <begin position="144"/>
        <end position="157"/>
    </location>
</feature>
<dbReference type="EMBL" id="JBBCAQ010000010">
    <property type="protein sequence ID" value="KAK7601348.1"/>
    <property type="molecule type" value="Genomic_DNA"/>
</dbReference>
<gene>
    <name evidence="2" type="ORF">V9T40_008789</name>
</gene>
<reference evidence="2 3" key="1">
    <citation type="submission" date="2024-03" db="EMBL/GenBank/DDBJ databases">
        <title>Adaptation during the transition from Ophiocordyceps entomopathogen to insect associate is accompanied by gene loss and intensified selection.</title>
        <authorList>
            <person name="Ward C.M."/>
            <person name="Onetto C.A."/>
            <person name="Borneman A.R."/>
        </authorList>
    </citation>
    <scope>NUCLEOTIDE SEQUENCE [LARGE SCALE GENOMIC DNA]</scope>
    <source>
        <strain evidence="2">AWRI1</strain>
        <tissue evidence="2">Single Adult Female</tissue>
    </source>
</reference>
<evidence type="ECO:0000313" key="2">
    <source>
        <dbReference type="EMBL" id="KAK7601348.1"/>
    </source>
</evidence>
<comment type="caution">
    <text evidence="2">The sequence shown here is derived from an EMBL/GenBank/DDBJ whole genome shotgun (WGS) entry which is preliminary data.</text>
</comment>
<feature type="compositionally biased region" description="Basic and acidic residues" evidence="1">
    <location>
        <begin position="173"/>
        <end position="182"/>
    </location>
</feature>
<proteinExistence type="predicted"/>
<name>A0AAN9TNS6_9HEMI</name>
<feature type="compositionally biased region" description="Basic and acidic residues" evidence="1">
    <location>
        <begin position="334"/>
        <end position="347"/>
    </location>
</feature>
<dbReference type="SUPFAM" id="SSF54928">
    <property type="entry name" value="RNA-binding domain, RBD"/>
    <property type="match status" value="1"/>
</dbReference>
<feature type="compositionally biased region" description="Basic residues" evidence="1">
    <location>
        <begin position="367"/>
        <end position="380"/>
    </location>
</feature>
<feature type="region of interest" description="Disordered" evidence="1">
    <location>
        <begin position="327"/>
        <end position="380"/>
    </location>
</feature>
<evidence type="ECO:0000256" key="1">
    <source>
        <dbReference type="SAM" id="MobiDB-lite"/>
    </source>
</evidence>
<dbReference type="InterPro" id="IPR035979">
    <property type="entry name" value="RBD_domain_sf"/>
</dbReference>
<accession>A0AAN9TNS6</accession>